<dbReference type="GO" id="GO:0008270">
    <property type="term" value="F:zinc ion binding"/>
    <property type="evidence" value="ECO:0007669"/>
    <property type="project" value="UniProtKB-KW"/>
</dbReference>
<dbReference type="PANTHER" id="PTHR45969">
    <property type="entry name" value="RING ZINC FINGER PROTEIN-RELATED"/>
    <property type="match status" value="1"/>
</dbReference>
<dbReference type="InterPro" id="IPR001841">
    <property type="entry name" value="Znf_RING"/>
</dbReference>
<evidence type="ECO:0000256" key="1">
    <source>
        <dbReference type="ARBA" id="ARBA00022723"/>
    </source>
</evidence>
<evidence type="ECO:0000313" key="7">
    <source>
        <dbReference type="Proteomes" id="UP001194468"/>
    </source>
</evidence>
<dbReference type="PROSITE" id="PS50089">
    <property type="entry name" value="ZF_RING_2"/>
    <property type="match status" value="1"/>
</dbReference>
<keyword evidence="1" id="KW-0479">Metal-binding</keyword>
<organism evidence="6 7">
    <name type="scientific">Boletus edulis BED1</name>
    <dbReference type="NCBI Taxonomy" id="1328754"/>
    <lineage>
        <taxon>Eukaryota</taxon>
        <taxon>Fungi</taxon>
        <taxon>Dikarya</taxon>
        <taxon>Basidiomycota</taxon>
        <taxon>Agaricomycotina</taxon>
        <taxon>Agaricomycetes</taxon>
        <taxon>Agaricomycetidae</taxon>
        <taxon>Boletales</taxon>
        <taxon>Boletineae</taxon>
        <taxon>Boletaceae</taxon>
        <taxon>Boletoideae</taxon>
        <taxon>Boletus</taxon>
    </lineage>
</organism>
<dbReference type="InterPro" id="IPR013083">
    <property type="entry name" value="Znf_RING/FYVE/PHD"/>
</dbReference>
<gene>
    <name evidence="6" type="ORF">L210DRAFT_3433825</name>
</gene>
<dbReference type="AlphaFoldDB" id="A0AAD4BAI4"/>
<evidence type="ECO:0000256" key="4">
    <source>
        <dbReference type="PROSITE-ProRule" id="PRU00175"/>
    </source>
</evidence>
<name>A0AAD4BAI4_BOLED</name>
<dbReference type="Pfam" id="PF13639">
    <property type="entry name" value="zf-RING_2"/>
    <property type="match status" value="1"/>
</dbReference>
<dbReference type="GO" id="GO:0061630">
    <property type="term" value="F:ubiquitin protein ligase activity"/>
    <property type="evidence" value="ECO:0007669"/>
    <property type="project" value="TreeGrafter"/>
</dbReference>
<dbReference type="EMBL" id="WHUW01000430">
    <property type="protein sequence ID" value="KAF8414776.1"/>
    <property type="molecule type" value="Genomic_DNA"/>
</dbReference>
<keyword evidence="2 4" id="KW-0863">Zinc-finger</keyword>
<keyword evidence="7" id="KW-1185">Reference proteome</keyword>
<evidence type="ECO:0000259" key="5">
    <source>
        <dbReference type="PROSITE" id="PS50089"/>
    </source>
</evidence>
<dbReference type="Gene3D" id="3.30.40.10">
    <property type="entry name" value="Zinc/RING finger domain, C3HC4 (zinc finger)"/>
    <property type="match status" value="1"/>
</dbReference>
<reference evidence="6" key="2">
    <citation type="journal article" date="2020" name="Nat. Commun.">
        <title>Large-scale genome sequencing of mycorrhizal fungi provides insights into the early evolution of symbiotic traits.</title>
        <authorList>
            <person name="Miyauchi S."/>
            <person name="Kiss E."/>
            <person name="Kuo A."/>
            <person name="Drula E."/>
            <person name="Kohler A."/>
            <person name="Sanchez-Garcia M."/>
            <person name="Morin E."/>
            <person name="Andreopoulos B."/>
            <person name="Barry K.W."/>
            <person name="Bonito G."/>
            <person name="Buee M."/>
            <person name="Carver A."/>
            <person name="Chen C."/>
            <person name="Cichocki N."/>
            <person name="Clum A."/>
            <person name="Culley D."/>
            <person name="Crous P.W."/>
            <person name="Fauchery L."/>
            <person name="Girlanda M."/>
            <person name="Hayes R.D."/>
            <person name="Keri Z."/>
            <person name="LaButti K."/>
            <person name="Lipzen A."/>
            <person name="Lombard V."/>
            <person name="Magnuson J."/>
            <person name="Maillard F."/>
            <person name="Murat C."/>
            <person name="Nolan M."/>
            <person name="Ohm R.A."/>
            <person name="Pangilinan J."/>
            <person name="Pereira M.F."/>
            <person name="Perotto S."/>
            <person name="Peter M."/>
            <person name="Pfister S."/>
            <person name="Riley R."/>
            <person name="Sitrit Y."/>
            <person name="Stielow J.B."/>
            <person name="Szollosi G."/>
            <person name="Zifcakova L."/>
            <person name="Stursova M."/>
            <person name="Spatafora J.W."/>
            <person name="Tedersoo L."/>
            <person name="Vaario L.M."/>
            <person name="Yamada A."/>
            <person name="Yan M."/>
            <person name="Wang P."/>
            <person name="Xu J."/>
            <person name="Bruns T."/>
            <person name="Baldrian P."/>
            <person name="Vilgalys R."/>
            <person name="Dunand C."/>
            <person name="Henrissat B."/>
            <person name="Grigoriev I.V."/>
            <person name="Hibbett D."/>
            <person name="Nagy L.G."/>
            <person name="Martin F.M."/>
        </authorList>
    </citation>
    <scope>NUCLEOTIDE SEQUENCE</scope>
    <source>
        <strain evidence="6">BED1</strain>
    </source>
</reference>
<feature type="domain" description="RING-type" evidence="5">
    <location>
        <begin position="54"/>
        <end position="96"/>
    </location>
</feature>
<dbReference type="PANTHER" id="PTHR45969:SF69">
    <property type="entry name" value="FINGER DOMAIN PROTEIN, PUTATIVE (AFU_ORTHOLOGUE AFUA_3G12190)-RELATED"/>
    <property type="match status" value="1"/>
</dbReference>
<reference evidence="6" key="1">
    <citation type="submission" date="2019-10" db="EMBL/GenBank/DDBJ databases">
        <authorList>
            <consortium name="DOE Joint Genome Institute"/>
            <person name="Kuo A."/>
            <person name="Miyauchi S."/>
            <person name="Kiss E."/>
            <person name="Drula E."/>
            <person name="Kohler A."/>
            <person name="Sanchez-Garcia M."/>
            <person name="Andreopoulos B."/>
            <person name="Barry K.W."/>
            <person name="Bonito G."/>
            <person name="Buee M."/>
            <person name="Carver A."/>
            <person name="Chen C."/>
            <person name="Cichocki N."/>
            <person name="Clum A."/>
            <person name="Culley D."/>
            <person name="Crous P.W."/>
            <person name="Fauchery L."/>
            <person name="Girlanda M."/>
            <person name="Hayes R."/>
            <person name="Keri Z."/>
            <person name="LaButti K."/>
            <person name="Lipzen A."/>
            <person name="Lombard V."/>
            <person name="Magnuson J."/>
            <person name="Maillard F."/>
            <person name="Morin E."/>
            <person name="Murat C."/>
            <person name="Nolan M."/>
            <person name="Ohm R."/>
            <person name="Pangilinan J."/>
            <person name="Pereira M."/>
            <person name="Perotto S."/>
            <person name="Peter M."/>
            <person name="Riley R."/>
            <person name="Sitrit Y."/>
            <person name="Stielow B."/>
            <person name="Szollosi G."/>
            <person name="Zifcakova L."/>
            <person name="Stursova M."/>
            <person name="Spatafora J.W."/>
            <person name="Tedersoo L."/>
            <person name="Vaario L.-M."/>
            <person name="Yamada A."/>
            <person name="Yan M."/>
            <person name="Wang P."/>
            <person name="Xu J."/>
            <person name="Bruns T."/>
            <person name="Baldrian P."/>
            <person name="Vilgalys R."/>
            <person name="Henrissat B."/>
            <person name="Grigoriev I.V."/>
            <person name="Hibbett D."/>
            <person name="Nagy L.G."/>
            <person name="Martin F.M."/>
        </authorList>
    </citation>
    <scope>NUCLEOTIDE SEQUENCE</scope>
    <source>
        <strain evidence="6">BED1</strain>
    </source>
</reference>
<dbReference type="Proteomes" id="UP001194468">
    <property type="component" value="Unassembled WGS sequence"/>
</dbReference>
<evidence type="ECO:0000256" key="3">
    <source>
        <dbReference type="ARBA" id="ARBA00022833"/>
    </source>
</evidence>
<dbReference type="SMART" id="SM00184">
    <property type="entry name" value="RING"/>
    <property type="match status" value="1"/>
</dbReference>
<evidence type="ECO:0000256" key="2">
    <source>
        <dbReference type="ARBA" id="ARBA00022771"/>
    </source>
</evidence>
<accession>A0AAD4BAI4</accession>
<proteinExistence type="predicted"/>
<dbReference type="GO" id="GO:0016567">
    <property type="term" value="P:protein ubiquitination"/>
    <property type="evidence" value="ECO:0007669"/>
    <property type="project" value="TreeGrafter"/>
</dbReference>
<protein>
    <recommendedName>
        <fullName evidence="5">RING-type domain-containing protein</fullName>
    </recommendedName>
</protein>
<evidence type="ECO:0000313" key="6">
    <source>
        <dbReference type="EMBL" id="KAF8414776.1"/>
    </source>
</evidence>
<sequence>MPSPDKDADVGSLLEDDPSPSCLVGKVELVRRRVTRDGRVKLKMILFGVAVEKCAICMTQFKGDDVGILGATCHHAFHETCLATWLDRSQTCPLCRERLGVC</sequence>
<keyword evidence="3" id="KW-0862">Zinc</keyword>
<comment type="caution">
    <text evidence="6">The sequence shown here is derived from an EMBL/GenBank/DDBJ whole genome shotgun (WGS) entry which is preliminary data.</text>
</comment>
<dbReference type="SUPFAM" id="SSF57850">
    <property type="entry name" value="RING/U-box"/>
    <property type="match status" value="1"/>
</dbReference>